<comment type="caution">
    <text evidence="1">The sequence shown here is derived from an EMBL/GenBank/DDBJ whole genome shotgun (WGS) entry which is preliminary data.</text>
</comment>
<gene>
    <name evidence="1" type="ORF">EZS26_000978</name>
</gene>
<evidence type="ECO:0000313" key="2">
    <source>
        <dbReference type="Proteomes" id="UP000324575"/>
    </source>
</evidence>
<dbReference type="EMBL" id="SNRX01000005">
    <property type="protein sequence ID" value="KAA6302808.1"/>
    <property type="molecule type" value="Genomic_DNA"/>
</dbReference>
<protein>
    <submittedName>
        <fullName evidence="1">Uncharacterized protein</fullName>
    </submittedName>
</protein>
<dbReference type="AlphaFoldDB" id="A0A5M8P349"/>
<accession>A0A5M8P349</accession>
<name>A0A5M8P349_9BACT</name>
<organism evidence="1 2">
    <name type="scientific">Candidatus Ordinivivax streblomastigis</name>
    <dbReference type="NCBI Taxonomy" id="2540710"/>
    <lineage>
        <taxon>Bacteria</taxon>
        <taxon>Pseudomonadati</taxon>
        <taxon>Bacteroidota</taxon>
        <taxon>Bacteroidia</taxon>
        <taxon>Bacteroidales</taxon>
        <taxon>Candidatus Ordinivivax</taxon>
    </lineage>
</organism>
<proteinExistence type="predicted"/>
<sequence>MKSITTAIENLPEELLTPQIVEAGIQEGEIELLNFLPPTYLTADNINRLVSSDKYSWRGFDLARVPVTCRNQAVCDCAVKKSINNYRHVPDKLKSHSMSEELMKLASKNIGLLEFIPEKDWSNEFVYKGICSIYGESSYNYNSRGRGYYSSNESNTNEKMRLIQILLSFAPRKIKNSKFYLGLFTHTKMSGANIQFLIPNKYKHDEYYRLLAGRDFSLIPQEKYSYEIFLSALGDKGTLSLYDVFKKENLKEKIMAVMDDVIADAIMKKAPQYFDSLPKQFQTVSRLLFTIDNHKDYYHYDNLIKDKKLLTKSVCKVLVKLNNNLPVFPDEIWNEDFVKFCMKITGSFYWFEQMPQRLQTQDMVNKAVEYSGYNVQYAHPSFINSHIAMKLYRKDGNLKKYLPSRFFTDFTATTGLPEEFFGGECSFLELKEKRKEYTYCQIGNTYIGFYTDGRYSNSSSFVIMTRLSLDDGQPQVVFNRRVGSFHKTWLEKQIADYDREFEKPAVSKMYKEVQLSPYYGVEPAGVKDDVQIFRNTFRGETVAFVAKRGERIESGNTREEAIEYFHSTYNEMKVA</sequence>
<evidence type="ECO:0000313" key="1">
    <source>
        <dbReference type="EMBL" id="KAA6302808.1"/>
    </source>
</evidence>
<dbReference type="Proteomes" id="UP000324575">
    <property type="component" value="Unassembled WGS sequence"/>
</dbReference>
<reference evidence="1 2" key="1">
    <citation type="submission" date="2019-03" db="EMBL/GenBank/DDBJ databases">
        <title>Single cell metagenomics reveals metabolic interactions within the superorganism composed of flagellate Streblomastix strix and complex community of Bacteroidetes bacteria on its surface.</title>
        <authorList>
            <person name="Treitli S.C."/>
            <person name="Kolisko M."/>
            <person name="Husnik F."/>
            <person name="Keeling P."/>
            <person name="Hampl V."/>
        </authorList>
    </citation>
    <scope>NUCLEOTIDE SEQUENCE [LARGE SCALE GENOMIC DNA]</scope>
    <source>
        <strain evidence="1">St1</strain>
    </source>
</reference>